<accession>A0A803LDC2</accession>
<feature type="region of interest" description="Disordered" evidence="1">
    <location>
        <begin position="417"/>
        <end position="440"/>
    </location>
</feature>
<feature type="transmembrane region" description="Helical" evidence="2">
    <location>
        <begin position="78"/>
        <end position="96"/>
    </location>
</feature>
<dbReference type="Pfam" id="PF05553">
    <property type="entry name" value="DUF761"/>
    <property type="match status" value="1"/>
</dbReference>
<feature type="compositionally biased region" description="Polar residues" evidence="1">
    <location>
        <begin position="364"/>
        <end position="375"/>
    </location>
</feature>
<dbReference type="PANTHER" id="PTHR33098:SF36">
    <property type="entry name" value="HYDROXYPROLINE-RICH GLYCOPROTEIN FAMILY PROTEIN"/>
    <property type="match status" value="1"/>
</dbReference>
<keyword evidence="2" id="KW-0812">Transmembrane</keyword>
<feature type="region of interest" description="Disordered" evidence="1">
    <location>
        <begin position="100"/>
        <end position="122"/>
    </location>
</feature>
<feature type="compositionally biased region" description="Low complexity" evidence="1">
    <location>
        <begin position="296"/>
        <end position="314"/>
    </location>
</feature>
<keyword evidence="2" id="KW-0472">Membrane</keyword>
<reference evidence="3" key="2">
    <citation type="submission" date="2021-03" db="UniProtKB">
        <authorList>
            <consortium name="EnsemblPlants"/>
        </authorList>
    </citation>
    <scope>IDENTIFICATION</scope>
</reference>
<proteinExistence type="predicted"/>
<feature type="compositionally biased region" description="Pro residues" evidence="1">
    <location>
        <begin position="272"/>
        <end position="283"/>
    </location>
</feature>
<dbReference type="OMA" id="RATPRYW"/>
<feature type="compositionally biased region" description="Polar residues" evidence="1">
    <location>
        <begin position="103"/>
        <end position="122"/>
    </location>
</feature>
<dbReference type="AlphaFoldDB" id="A0A803LDC2"/>
<evidence type="ECO:0008006" key="5">
    <source>
        <dbReference type="Google" id="ProtNLM"/>
    </source>
</evidence>
<evidence type="ECO:0000313" key="4">
    <source>
        <dbReference type="Proteomes" id="UP000596660"/>
    </source>
</evidence>
<organism evidence="3 4">
    <name type="scientific">Chenopodium quinoa</name>
    <name type="common">Quinoa</name>
    <dbReference type="NCBI Taxonomy" id="63459"/>
    <lineage>
        <taxon>Eukaryota</taxon>
        <taxon>Viridiplantae</taxon>
        <taxon>Streptophyta</taxon>
        <taxon>Embryophyta</taxon>
        <taxon>Tracheophyta</taxon>
        <taxon>Spermatophyta</taxon>
        <taxon>Magnoliopsida</taxon>
        <taxon>eudicotyledons</taxon>
        <taxon>Gunneridae</taxon>
        <taxon>Pentapetalae</taxon>
        <taxon>Caryophyllales</taxon>
        <taxon>Chenopodiaceae</taxon>
        <taxon>Chenopodioideae</taxon>
        <taxon>Atripliceae</taxon>
        <taxon>Chenopodium</taxon>
    </lineage>
</organism>
<dbReference type="Gramene" id="AUR62009861-RA">
    <property type="protein sequence ID" value="AUR62009861-RA:cds"/>
    <property type="gene ID" value="AUR62009861"/>
</dbReference>
<name>A0A803LDC2_CHEQI</name>
<reference evidence="3" key="1">
    <citation type="journal article" date="2017" name="Nature">
        <title>The genome of Chenopodium quinoa.</title>
        <authorList>
            <person name="Jarvis D.E."/>
            <person name="Ho Y.S."/>
            <person name="Lightfoot D.J."/>
            <person name="Schmoeckel S.M."/>
            <person name="Li B."/>
            <person name="Borm T.J.A."/>
            <person name="Ohyanagi H."/>
            <person name="Mineta K."/>
            <person name="Michell C.T."/>
            <person name="Saber N."/>
            <person name="Kharbatia N.M."/>
            <person name="Rupper R.R."/>
            <person name="Sharp A.R."/>
            <person name="Dally N."/>
            <person name="Boughton B.A."/>
            <person name="Woo Y.H."/>
            <person name="Gao G."/>
            <person name="Schijlen E.G.W.M."/>
            <person name="Guo X."/>
            <person name="Momin A.A."/>
            <person name="Negrao S."/>
            <person name="Al-Babili S."/>
            <person name="Gehring C."/>
            <person name="Roessner U."/>
            <person name="Jung C."/>
            <person name="Murphy K."/>
            <person name="Arold S.T."/>
            <person name="Gojobori T."/>
            <person name="van der Linden C.G."/>
            <person name="van Loo E.N."/>
            <person name="Jellen E.N."/>
            <person name="Maughan P.J."/>
            <person name="Tester M."/>
        </authorList>
    </citation>
    <scope>NUCLEOTIDE SEQUENCE [LARGE SCALE GENOMIC DNA]</scope>
    <source>
        <strain evidence="3">cv. PI 614886</strain>
    </source>
</reference>
<evidence type="ECO:0000256" key="2">
    <source>
        <dbReference type="SAM" id="Phobius"/>
    </source>
</evidence>
<keyword evidence="2" id="KW-1133">Transmembrane helix</keyword>
<dbReference type="Proteomes" id="UP000596660">
    <property type="component" value="Unplaced"/>
</dbReference>
<evidence type="ECO:0000313" key="3">
    <source>
        <dbReference type="EnsemblPlants" id="AUR62009861-RA:cds"/>
    </source>
</evidence>
<protein>
    <recommendedName>
        <fullName evidence="5">Hydroxyproline-rich glycoprotein family protein</fullName>
    </recommendedName>
</protein>
<keyword evidence="4" id="KW-1185">Reference proteome</keyword>
<feature type="compositionally biased region" description="Polar residues" evidence="1">
    <location>
        <begin position="383"/>
        <end position="393"/>
    </location>
</feature>
<feature type="compositionally biased region" description="Pro residues" evidence="1">
    <location>
        <begin position="336"/>
        <end position="347"/>
    </location>
</feature>
<dbReference type="InterPro" id="IPR008480">
    <property type="entry name" value="DUF761_pln"/>
</dbReference>
<dbReference type="EnsemblPlants" id="AUR62009861-RA">
    <property type="protein sequence ID" value="AUR62009861-RA:cds"/>
    <property type="gene ID" value="AUR62009861"/>
</dbReference>
<dbReference type="PANTHER" id="PTHR33098">
    <property type="entry name" value="COTTON FIBER (DUF761)"/>
    <property type="match status" value="1"/>
</dbReference>
<feature type="compositionally biased region" description="Basic and acidic residues" evidence="1">
    <location>
        <begin position="247"/>
        <end position="263"/>
    </location>
</feature>
<sequence>MEQTEDDPPPFWIQSNAALRQADRHRRRHNPASSLFLNTGVLVVILLAAAVVFLAIVIPSVLSLARSVFNPSLVKSSWNSLNLILVLFAIVCGFLGRKDDDQTPVSSPMRQESSKSAESSTPRRWYEYQDSRMAHNSFGNADTMRRLRRNSSSYPDLRQEGQWMMSENRWRSYDDTHLYNHQFSRSESRINRSKSLGVVDEDEFDVKNIEVDTFVGGAKQDIKPSPPTPPPSATARKNVNVRSKQVVNEDQHVTKNIEMDAQTKRQIYSTSVPPPAPPPPPARPLQQQYQSLDSARPLPKTRTTPSTTRRTVPPAKTDSFSSIDKDIGNGSESPLIPIPPPPPPPPFKMSAWRFVTQGGYVKIESNNNSPRSGYSASEDDDSSPSNKQTSNVFCPSPDVDTKADDFIARFRAKLTLDKMNSIKRNHGTGPSPLGSDSGRS</sequence>
<feature type="transmembrane region" description="Helical" evidence="2">
    <location>
        <begin position="35"/>
        <end position="58"/>
    </location>
</feature>
<feature type="region of interest" description="Disordered" evidence="1">
    <location>
        <begin position="217"/>
        <end position="401"/>
    </location>
</feature>
<evidence type="ECO:0000256" key="1">
    <source>
        <dbReference type="SAM" id="MobiDB-lite"/>
    </source>
</evidence>